<dbReference type="STRING" id="1123291.SAMN04490355_102251"/>
<dbReference type="InterPro" id="IPR026040">
    <property type="entry name" value="HyI-like"/>
</dbReference>
<dbReference type="EMBL" id="FOTS01000022">
    <property type="protein sequence ID" value="SFL86218.1"/>
    <property type="molecule type" value="Genomic_DNA"/>
</dbReference>
<name>A0A1I4L5A9_9FIRM</name>
<evidence type="ECO:0000256" key="3">
    <source>
        <dbReference type="PIRSR" id="PIRSR006241-50"/>
    </source>
</evidence>
<dbReference type="InterPro" id="IPR036237">
    <property type="entry name" value="Xyl_isomerase-like_sf"/>
</dbReference>
<dbReference type="RefSeq" id="WP_090937894.1">
    <property type="nucleotide sequence ID" value="NZ_FOTS01000022.1"/>
</dbReference>
<dbReference type="Pfam" id="PF01261">
    <property type="entry name" value="AP_endonuc_2"/>
    <property type="match status" value="1"/>
</dbReference>
<dbReference type="AlphaFoldDB" id="A0A1I4L5A9"/>
<dbReference type="PANTHER" id="PTHR43489">
    <property type="entry name" value="ISOMERASE"/>
    <property type="match status" value="1"/>
</dbReference>
<feature type="active site" description="Proton donor/acceptor" evidence="3">
    <location>
        <position position="144"/>
    </location>
</feature>
<dbReference type="Proteomes" id="UP000199520">
    <property type="component" value="Unassembled WGS sequence"/>
</dbReference>
<gene>
    <name evidence="5" type="ORF">SAMN04490355_102251</name>
</gene>
<evidence type="ECO:0000256" key="1">
    <source>
        <dbReference type="ARBA" id="ARBA00023235"/>
    </source>
</evidence>
<evidence type="ECO:0000313" key="6">
    <source>
        <dbReference type="Proteomes" id="UP000199520"/>
    </source>
</evidence>
<dbReference type="OrthoDB" id="9786584at2"/>
<proteinExistence type="inferred from homology"/>
<dbReference type="Gene3D" id="3.20.20.150">
    <property type="entry name" value="Divalent-metal-dependent TIM barrel enzymes"/>
    <property type="match status" value="1"/>
</dbReference>
<sequence length="259" mass="29646">MKKSACIEMMFTEVPFEERFTLAKEAGFQHIEFWSWKDKDITKIKSLCESCKLNVASFSGDQDFSMIYQEENDAYIAFVIESIKTAIFLDCKYLVLHSNALGEGGRVVNAFDEINADKKFANMVYVLKKIVPIAEKYEITLVVEALNTQVDHLNNFLAYTKDAVALIDIVNSKYVKILYDVYHMQVNEGNIIDSITRYIKSIGYIHIADVPGRHEPGTGEINYKNVMECLRRLAYDGMIGFELIPSKESKNVARYLLEL</sequence>
<evidence type="ECO:0000313" key="5">
    <source>
        <dbReference type="EMBL" id="SFL86218.1"/>
    </source>
</evidence>
<protein>
    <submittedName>
        <fullName evidence="5">Hydroxypyruvate isomerase</fullName>
    </submittedName>
</protein>
<feature type="domain" description="Xylose isomerase-like TIM barrel" evidence="4">
    <location>
        <begin position="20"/>
        <end position="250"/>
    </location>
</feature>
<dbReference type="PIRSF" id="PIRSF006241">
    <property type="entry name" value="HyI"/>
    <property type="match status" value="1"/>
</dbReference>
<dbReference type="InterPro" id="IPR050417">
    <property type="entry name" value="Sugar_Epim/Isomerase"/>
</dbReference>
<evidence type="ECO:0000256" key="2">
    <source>
        <dbReference type="PIRNR" id="PIRNR006241"/>
    </source>
</evidence>
<keyword evidence="6" id="KW-1185">Reference proteome</keyword>
<evidence type="ECO:0000259" key="4">
    <source>
        <dbReference type="Pfam" id="PF01261"/>
    </source>
</evidence>
<dbReference type="InterPro" id="IPR013022">
    <property type="entry name" value="Xyl_isomerase-like_TIM-brl"/>
</dbReference>
<dbReference type="GO" id="GO:0016853">
    <property type="term" value="F:isomerase activity"/>
    <property type="evidence" value="ECO:0007669"/>
    <property type="project" value="UniProtKB-KW"/>
</dbReference>
<dbReference type="SUPFAM" id="SSF51658">
    <property type="entry name" value="Xylose isomerase-like"/>
    <property type="match status" value="1"/>
</dbReference>
<organism evidence="5 6">
    <name type="scientific">Pelosinus propionicus DSM 13327</name>
    <dbReference type="NCBI Taxonomy" id="1123291"/>
    <lineage>
        <taxon>Bacteria</taxon>
        <taxon>Bacillati</taxon>
        <taxon>Bacillota</taxon>
        <taxon>Negativicutes</taxon>
        <taxon>Selenomonadales</taxon>
        <taxon>Sporomusaceae</taxon>
        <taxon>Pelosinus</taxon>
    </lineage>
</organism>
<feature type="active site" description="Proton donor/acceptor" evidence="3">
    <location>
        <position position="242"/>
    </location>
</feature>
<comment type="similarity">
    <text evidence="2">Belongs to the hyi family.</text>
</comment>
<reference evidence="6" key="1">
    <citation type="submission" date="2016-10" db="EMBL/GenBank/DDBJ databases">
        <authorList>
            <person name="Varghese N."/>
            <person name="Submissions S."/>
        </authorList>
    </citation>
    <scope>NUCLEOTIDE SEQUENCE [LARGE SCALE GENOMIC DNA]</scope>
    <source>
        <strain evidence="6">DSM 13327</strain>
    </source>
</reference>
<keyword evidence="5" id="KW-0670">Pyruvate</keyword>
<accession>A0A1I4L5A9</accession>
<keyword evidence="1 2" id="KW-0413">Isomerase</keyword>